<evidence type="ECO:0000256" key="1">
    <source>
        <dbReference type="SAM" id="Phobius"/>
    </source>
</evidence>
<dbReference type="PANTHER" id="PTHR36978:SF3">
    <property type="entry name" value="P-LOOP CONTAINING NUCLEOSIDE TRIPHOSPHATE HYDROLASE PROTEIN"/>
    <property type="match status" value="1"/>
</dbReference>
<evidence type="ECO:0000313" key="2">
    <source>
        <dbReference type="EMBL" id="KAK8133039.1"/>
    </source>
</evidence>
<accession>A0AAW0RE99</accession>
<dbReference type="SUPFAM" id="SSF52540">
    <property type="entry name" value="P-loop containing nucleoside triphosphate hydrolases"/>
    <property type="match status" value="1"/>
</dbReference>
<reference evidence="2 3" key="1">
    <citation type="submission" date="2023-01" db="EMBL/GenBank/DDBJ databases">
        <title>Analysis of 21 Apiospora genomes using comparative genomics revels a genus with tremendous synthesis potential of carbohydrate active enzymes and secondary metabolites.</title>
        <authorList>
            <person name="Sorensen T."/>
        </authorList>
    </citation>
    <scope>NUCLEOTIDE SEQUENCE [LARGE SCALE GENOMIC DNA]</scope>
    <source>
        <strain evidence="2 3">CBS 117206</strain>
    </source>
</reference>
<dbReference type="EMBL" id="JAQQWP010000001">
    <property type="protein sequence ID" value="KAK8133039.1"/>
    <property type="molecule type" value="Genomic_DNA"/>
</dbReference>
<proteinExistence type="predicted"/>
<evidence type="ECO:0008006" key="4">
    <source>
        <dbReference type="Google" id="ProtNLM"/>
    </source>
</evidence>
<sequence length="268" mass="30447">MGATASIPRDRTRQLEVIDAGYSRTATLSYAVALEKLLDGPVMHGGTQMFRREDGYCRRLDELYRLRRRGGPGDRERLLKTLREATAGFVGTADCPMFHFLPELLELYPDAKVVLVTRDPARWWRSFGAFTQVDAHRSFAVRCLELYLAPLPGARWFPSITRGFDDDLRLRYGLEKPEPELLALHNAWVRRTVPPERLLEVDLASGWAPLCAFLGKPVPDEPFPRVNDGQARDEFMRAVMWKAGAAWIGIFSVLAVGGVSLARWYRRN</sequence>
<organism evidence="2 3">
    <name type="scientific">Apiospora kogelbergensis</name>
    <dbReference type="NCBI Taxonomy" id="1337665"/>
    <lineage>
        <taxon>Eukaryota</taxon>
        <taxon>Fungi</taxon>
        <taxon>Dikarya</taxon>
        <taxon>Ascomycota</taxon>
        <taxon>Pezizomycotina</taxon>
        <taxon>Sordariomycetes</taxon>
        <taxon>Xylariomycetidae</taxon>
        <taxon>Amphisphaeriales</taxon>
        <taxon>Apiosporaceae</taxon>
        <taxon>Apiospora</taxon>
    </lineage>
</organism>
<dbReference type="Proteomes" id="UP001392437">
    <property type="component" value="Unassembled WGS sequence"/>
</dbReference>
<gene>
    <name evidence="2" type="ORF">PG999_001212</name>
</gene>
<keyword evidence="3" id="KW-1185">Reference proteome</keyword>
<dbReference type="Pfam" id="PF17784">
    <property type="entry name" value="Sulfotransfer_4"/>
    <property type="match status" value="1"/>
</dbReference>
<name>A0AAW0RE99_9PEZI</name>
<dbReference type="InterPro" id="IPR040632">
    <property type="entry name" value="Sulfotransfer_4"/>
</dbReference>
<dbReference type="PANTHER" id="PTHR36978">
    <property type="entry name" value="P-LOOP CONTAINING NUCLEOTIDE TRIPHOSPHATE HYDROLASE"/>
    <property type="match status" value="1"/>
</dbReference>
<dbReference type="AlphaFoldDB" id="A0AAW0RE99"/>
<evidence type="ECO:0000313" key="3">
    <source>
        <dbReference type="Proteomes" id="UP001392437"/>
    </source>
</evidence>
<keyword evidence="1" id="KW-1133">Transmembrane helix</keyword>
<dbReference type="InterPro" id="IPR027417">
    <property type="entry name" value="P-loop_NTPase"/>
</dbReference>
<keyword evidence="1" id="KW-0812">Transmembrane</keyword>
<keyword evidence="1" id="KW-0472">Membrane</keyword>
<dbReference type="Gene3D" id="3.40.50.300">
    <property type="entry name" value="P-loop containing nucleotide triphosphate hydrolases"/>
    <property type="match status" value="1"/>
</dbReference>
<comment type="caution">
    <text evidence="2">The sequence shown here is derived from an EMBL/GenBank/DDBJ whole genome shotgun (WGS) entry which is preliminary data.</text>
</comment>
<feature type="transmembrane region" description="Helical" evidence="1">
    <location>
        <begin position="244"/>
        <end position="265"/>
    </location>
</feature>
<protein>
    <recommendedName>
        <fullName evidence="4">Sulfotransferase family protein</fullName>
    </recommendedName>
</protein>